<sequence>MRYTGPKVRLSRRAGTPLTRKAVGYFEKRPYPPGEHGRRVRRSNSDFGVRMLEKQKVRWYYDVSAKQLSRIFDKASKRSGRAGEEMLADLELRLATVVLRAGFAPSIYAARQYVTHGHITVDGKKVDIPSYTLKPGQIVSVREKSKKMVPFIEAAEGVHADDKTVGYLAVSHSDLRIAVVDRPKREQIPVPFDEQMVVEYFKGSAR</sequence>
<protein>
    <recommendedName>
        <fullName evidence="6 7">Small ribosomal subunit protein uS4</fullName>
    </recommendedName>
</protein>
<dbReference type="Gene3D" id="1.10.1050.10">
    <property type="entry name" value="Ribosomal Protein S4 Delta 41, Chain A, domain 1"/>
    <property type="match status" value="1"/>
</dbReference>
<comment type="function">
    <text evidence="7">One of the primary rRNA binding proteins, it binds directly to 16S rRNA where it nucleates assembly of the body of the 30S subunit.</text>
</comment>
<dbReference type="SMART" id="SM00363">
    <property type="entry name" value="S4"/>
    <property type="match status" value="1"/>
</dbReference>
<keyword evidence="4 7" id="KW-0689">Ribosomal protein</keyword>
<dbReference type="PANTHER" id="PTHR11831:SF4">
    <property type="entry name" value="SMALL RIBOSOMAL SUBUNIT PROTEIN US4M"/>
    <property type="match status" value="1"/>
</dbReference>
<evidence type="ECO:0000256" key="6">
    <source>
        <dbReference type="ARBA" id="ARBA00035254"/>
    </source>
</evidence>
<dbReference type="GO" id="GO:0005840">
    <property type="term" value="C:ribosome"/>
    <property type="evidence" value="ECO:0007669"/>
    <property type="project" value="UniProtKB-KW"/>
</dbReference>
<name>A0ABU2H030_9ACTN</name>
<evidence type="ECO:0000256" key="1">
    <source>
        <dbReference type="ARBA" id="ARBA00007465"/>
    </source>
</evidence>
<dbReference type="EMBL" id="JAVLVT010000001">
    <property type="protein sequence ID" value="MDS1268683.1"/>
    <property type="molecule type" value="Genomic_DNA"/>
</dbReference>
<comment type="similarity">
    <text evidence="1 7">Belongs to the universal ribosomal protein uS4 family.</text>
</comment>
<evidence type="ECO:0000256" key="2">
    <source>
        <dbReference type="ARBA" id="ARBA00022730"/>
    </source>
</evidence>
<keyword evidence="3 7" id="KW-0694">RNA-binding</keyword>
<dbReference type="HAMAP" id="MF_01306_B">
    <property type="entry name" value="Ribosomal_uS4_B"/>
    <property type="match status" value="1"/>
</dbReference>
<comment type="function">
    <text evidence="7">With S5 and S12 plays an important role in translational accuracy.</text>
</comment>
<evidence type="ECO:0000259" key="9">
    <source>
        <dbReference type="SMART" id="SM01390"/>
    </source>
</evidence>
<keyword evidence="11" id="KW-1185">Reference proteome</keyword>
<dbReference type="Proteomes" id="UP001250214">
    <property type="component" value="Unassembled WGS sequence"/>
</dbReference>
<evidence type="ECO:0000256" key="5">
    <source>
        <dbReference type="ARBA" id="ARBA00023274"/>
    </source>
</evidence>
<gene>
    <name evidence="7 10" type="primary">rpsD</name>
    <name evidence="10" type="ORF">RIF23_00070</name>
</gene>
<dbReference type="SUPFAM" id="SSF55174">
    <property type="entry name" value="Alpha-L RNA-binding motif"/>
    <property type="match status" value="1"/>
</dbReference>
<evidence type="ECO:0000256" key="7">
    <source>
        <dbReference type="HAMAP-Rule" id="MF_01306"/>
    </source>
</evidence>
<keyword evidence="5 7" id="KW-0687">Ribonucleoprotein</keyword>
<reference evidence="11" key="1">
    <citation type="submission" date="2023-07" db="EMBL/GenBank/DDBJ databases">
        <title>Novel species in the genus Lipingzhangella isolated from Sambhar Salt Lake.</title>
        <authorList>
            <person name="Jiya N."/>
            <person name="Kajale S."/>
            <person name="Sharma A."/>
        </authorList>
    </citation>
    <scope>NUCLEOTIDE SEQUENCE [LARGE SCALE GENOMIC DNA]</scope>
    <source>
        <strain evidence="11">LS1_29</strain>
    </source>
</reference>
<evidence type="ECO:0000256" key="4">
    <source>
        <dbReference type="ARBA" id="ARBA00022980"/>
    </source>
</evidence>
<proteinExistence type="inferred from homology"/>
<dbReference type="InterPro" id="IPR002942">
    <property type="entry name" value="S4_RNA-bd"/>
</dbReference>
<dbReference type="SMART" id="SM01390">
    <property type="entry name" value="Ribosomal_S4"/>
    <property type="match status" value="1"/>
</dbReference>
<accession>A0ABU2H030</accession>
<dbReference type="RefSeq" id="WP_310910207.1">
    <property type="nucleotide sequence ID" value="NZ_JAVLVT010000001.1"/>
</dbReference>
<dbReference type="PANTHER" id="PTHR11831">
    <property type="entry name" value="30S 40S RIBOSOMAL PROTEIN"/>
    <property type="match status" value="1"/>
</dbReference>
<dbReference type="NCBIfam" id="NF003717">
    <property type="entry name" value="PRK05327.1"/>
    <property type="match status" value="1"/>
</dbReference>
<dbReference type="InterPro" id="IPR001912">
    <property type="entry name" value="Ribosomal_uS4_N"/>
</dbReference>
<dbReference type="InterPro" id="IPR005709">
    <property type="entry name" value="Ribosomal_uS4_bac-type"/>
</dbReference>
<dbReference type="CDD" id="cd00165">
    <property type="entry name" value="S4"/>
    <property type="match status" value="1"/>
</dbReference>
<organism evidence="10 11">
    <name type="scientific">Lipingzhangella rawalii</name>
    <dbReference type="NCBI Taxonomy" id="2055835"/>
    <lineage>
        <taxon>Bacteria</taxon>
        <taxon>Bacillati</taxon>
        <taxon>Actinomycetota</taxon>
        <taxon>Actinomycetes</taxon>
        <taxon>Streptosporangiales</taxon>
        <taxon>Nocardiopsidaceae</taxon>
        <taxon>Lipingzhangella</taxon>
    </lineage>
</organism>
<dbReference type="Pfam" id="PF01479">
    <property type="entry name" value="S4"/>
    <property type="match status" value="1"/>
</dbReference>
<comment type="caution">
    <text evidence="10">The sequence shown here is derived from an EMBL/GenBank/DDBJ whole genome shotgun (WGS) entry which is preliminary data.</text>
</comment>
<dbReference type="InterPro" id="IPR036986">
    <property type="entry name" value="S4_RNA-bd_sf"/>
</dbReference>
<feature type="domain" description="Small ribosomal subunit protein uS4 N-terminal" evidence="9">
    <location>
        <begin position="2"/>
        <end position="91"/>
    </location>
</feature>
<feature type="domain" description="RNA-binding S4" evidence="8">
    <location>
        <begin position="92"/>
        <end position="156"/>
    </location>
</feature>
<evidence type="ECO:0000256" key="3">
    <source>
        <dbReference type="ARBA" id="ARBA00022884"/>
    </source>
</evidence>
<evidence type="ECO:0000313" key="10">
    <source>
        <dbReference type="EMBL" id="MDS1268683.1"/>
    </source>
</evidence>
<dbReference type="PROSITE" id="PS50889">
    <property type="entry name" value="S4"/>
    <property type="match status" value="1"/>
</dbReference>
<evidence type="ECO:0000313" key="11">
    <source>
        <dbReference type="Proteomes" id="UP001250214"/>
    </source>
</evidence>
<dbReference type="NCBIfam" id="TIGR01017">
    <property type="entry name" value="rpsD_bact"/>
    <property type="match status" value="1"/>
</dbReference>
<comment type="subunit">
    <text evidence="7">Part of the 30S ribosomal subunit. Contacts protein S5. The interaction surface between S4 and S5 is involved in control of translational fidelity.</text>
</comment>
<keyword evidence="2 7" id="KW-0699">rRNA-binding</keyword>
<dbReference type="Gene3D" id="3.10.290.10">
    <property type="entry name" value="RNA-binding S4 domain"/>
    <property type="match status" value="1"/>
</dbReference>
<dbReference type="InterPro" id="IPR022801">
    <property type="entry name" value="Ribosomal_uS4"/>
</dbReference>
<dbReference type="Pfam" id="PF00163">
    <property type="entry name" value="Ribosomal_S4"/>
    <property type="match status" value="1"/>
</dbReference>
<evidence type="ECO:0000259" key="8">
    <source>
        <dbReference type="SMART" id="SM00363"/>
    </source>
</evidence>